<comment type="subcellular location">
    <subcellularLocation>
        <location evidence="2">Membrane</location>
    </subcellularLocation>
    <subcellularLocation>
        <location evidence="1">Mitochondrion</location>
    </subcellularLocation>
</comment>
<dbReference type="OrthoDB" id="1552at2759"/>
<dbReference type="GO" id="GO:0016020">
    <property type="term" value="C:membrane"/>
    <property type="evidence" value="ECO:0007669"/>
    <property type="project" value="UniProtKB-SubCell"/>
</dbReference>
<evidence type="ECO:0000256" key="3">
    <source>
        <dbReference type="ARBA" id="ARBA00022692"/>
    </source>
</evidence>
<dbReference type="EMBL" id="LCTV02000012">
    <property type="protein sequence ID" value="PRQ71571.1"/>
    <property type="molecule type" value="Genomic_DNA"/>
</dbReference>
<evidence type="ECO:0000256" key="2">
    <source>
        <dbReference type="ARBA" id="ARBA00004370"/>
    </source>
</evidence>
<evidence type="ECO:0000256" key="7">
    <source>
        <dbReference type="ARBA" id="ARBA00023136"/>
    </source>
</evidence>
<dbReference type="PANTHER" id="PTHR14360">
    <property type="entry name" value="PROTEIN FMP32, MITOCHONDRIAL"/>
    <property type="match status" value="1"/>
</dbReference>
<evidence type="ECO:0008006" key="11">
    <source>
        <dbReference type="Google" id="ProtNLM"/>
    </source>
</evidence>
<evidence type="ECO:0000256" key="4">
    <source>
        <dbReference type="ARBA" id="ARBA00022989"/>
    </source>
</evidence>
<evidence type="ECO:0000313" key="10">
    <source>
        <dbReference type="Proteomes" id="UP000239560"/>
    </source>
</evidence>
<organism evidence="9 10">
    <name type="scientific">Rhodotorula toruloides</name>
    <name type="common">Yeast</name>
    <name type="synonym">Rhodosporidium toruloides</name>
    <dbReference type="NCBI Taxonomy" id="5286"/>
    <lineage>
        <taxon>Eukaryota</taxon>
        <taxon>Fungi</taxon>
        <taxon>Dikarya</taxon>
        <taxon>Basidiomycota</taxon>
        <taxon>Pucciniomycotina</taxon>
        <taxon>Microbotryomycetes</taxon>
        <taxon>Sporidiobolales</taxon>
        <taxon>Sporidiobolaceae</taxon>
        <taxon>Rhodotorula</taxon>
    </lineage>
</organism>
<sequence>MSTRLVFSRANLPSALPRPRARPPSPPLACPQTRLFATSPCTREEKHGSTRKMRPRDRLQFLMENEKDGTVPTGEGEEATVLPAAAEQPVAPTAAAASPAPDTASQAFNAAPSVSSSSSQQPPPPPPPPPSPPAASEGELILPPPMPGLPPLTSHQLPLTRLPFSSQQFVKRLEGAGVKRGVASELMRLTKGLLGREEERAQREILNKQDLENESYLFTAALAELKAGSQVKSRNDGITLRSLTAILQRETDGLDQKLKEDMRRLASDIQLDMNNRKEETGQELQALDKKVMDLNSKFTMLLGEMRTEAEATRWISTRRAIVAIAVFIVITVGTWSASKQWEKKRPPPSIEELGVKVPAGEEDEALHTDAAAGGSQRGWSFWGLVGPTEGKRVGADEDEA</sequence>
<evidence type="ECO:0000313" key="9">
    <source>
        <dbReference type="EMBL" id="PRQ71571.1"/>
    </source>
</evidence>
<feature type="compositionally biased region" description="Low complexity" evidence="8">
    <location>
        <begin position="83"/>
        <end position="120"/>
    </location>
</feature>
<evidence type="ECO:0000256" key="5">
    <source>
        <dbReference type="ARBA" id="ARBA00023054"/>
    </source>
</evidence>
<reference evidence="9 10" key="1">
    <citation type="journal article" date="2018" name="Elife">
        <title>Functional genomics of lipid metabolism in the oleaginous yeast Rhodosporidium toruloides.</title>
        <authorList>
            <person name="Coradetti S.T."/>
            <person name="Pinel D."/>
            <person name="Geiselman G."/>
            <person name="Ito M."/>
            <person name="Mondo S."/>
            <person name="Reilly M.C."/>
            <person name="Cheng Y.F."/>
            <person name="Bauer S."/>
            <person name="Grigoriev I."/>
            <person name="Gladden J.M."/>
            <person name="Simmons B.A."/>
            <person name="Brem R."/>
            <person name="Arkin A.P."/>
            <person name="Skerker J.M."/>
        </authorList>
    </citation>
    <scope>NUCLEOTIDE SEQUENCE [LARGE SCALE GENOMIC DNA]</scope>
    <source>
        <strain evidence="9 10">NBRC 0880</strain>
    </source>
</reference>
<gene>
    <name evidence="9" type="ORF">AAT19DRAFT_10429</name>
</gene>
<evidence type="ECO:0000256" key="6">
    <source>
        <dbReference type="ARBA" id="ARBA00023128"/>
    </source>
</evidence>
<dbReference type="AlphaFoldDB" id="A0A2T0A0R2"/>
<keyword evidence="4" id="KW-1133">Transmembrane helix</keyword>
<name>A0A2T0A0R2_RHOTO</name>
<dbReference type="GO" id="GO:0005739">
    <property type="term" value="C:mitochondrion"/>
    <property type="evidence" value="ECO:0007669"/>
    <property type="project" value="UniProtKB-SubCell"/>
</dbReference>
<protein>
    <recommendedName>
        <fullName evidence="11">Mitochondrion protein</fullName>
    </recommendedName>
</protein>
<feature type="compositionally biased region" description="Basic and acidic residues" evidence="8">
    <location>
        <begin position="56"/>
        <end position="69"/>
    </location>
</feature>
<dbReference type="PANTHER" id="PTHR14360:SF12">
    <property type="entry name" value="MOZ PROTEIN REPRESENTS A CHROMATIN-ASSOCIATED ACETYLTRANSFERASE"/>
    <property type="match status" value="1"/>
</dbReference>
<dbReference type="Pfam" id="PF07798">
    <property type="entry name" value="CCDC90-like"/>
    <property type="match status" value="1"/>
</dbReference>
<dbReference type="InterPro" id="IPR024461">
    <property type="entry name" value="CCDC90-like"/>
</dbReference>
<keyword evidence="7" id="KW-0472">Membrane</keyword>
<keyword evidence="5" id="KW-0175">Coiled coil</keyword>
<feature type="region of interest" description="Disordered" evidence="8">
    <location>
        <begin position="1"/>
        <end position="154"/>
    </location>
</feature>
<feature type="compositionally biased region" description="Pro residues" evidence="8">
    <location>
        <begin position="121"/>
        <end position="133"/>
    </location>
</feature>
<evidence type="ECO:0000256" key="1">
    <source>
        <dbReference type="ARBA" id="ARBA00004173"/>
    </source>
</evidence>
<dbReference type="Proteomes" id="UP000239560">
    <property type="component" value="Unassembled WGS sequence"/>
</dbReference>
<accession>A0A2T0A0R2</accession>
<keyword evidence="6" id="KW-0496">Mitochondrion</keyword>
<proteinExistence type="predicted"/>
<keyword evidence="3" id="KW-0812">Transmembrane</keyword>
<comment type="caution">
    <text evidence="9">The sequence shown here is derived from an EMBL/GenBank/DDBJ whole genome shotgun (WGS) entry which is preliminary data.</text>
</comment>
<evidence type="ECO:0000256" key="8">
    <source>
        <dbReference type="SAM" id="MobiDB-lite"/>
    </source>
</evidence>